<dbReference type="SUPFAM" id="SSF53098">
    <property type="entry name" value="Ribonuclease H-like"/>
    <property type="match status" value="1"/>
</dbReference>
<dbReference type="OrthoDB" id="3265515at2759"/>
<dbReference type="EMBL" id="KN820127">
    <property type="protein sequence ID" value="KIJ06851.1"/>
    <property type="molecule type" value="Genomic_DNA"/>
</dbReference>
<name>A0A0C9THN6_PAXIN</name>
<dbReference type="InterPro" id="IPR012337">
    <property type="entry name" value="RNaseH-like_sf"/>
</dbReference>
<accession>A0A0C9THN6</accession>
<feature type="domain" description="RNase H type-1" evidence="1">
    <location>
        <begin position="1"/>
        <end position="99"/>
    </location>
</feature>
<dbReference type="Pfam" id="PF00075">
    <property type="entry name" value="RNase_H"/>
    <property type="match status" value="1"/>
</dbReference>
<dbReference type="Proteomes" id="UP000053647">
    <property type="component" value="Unassembled WGS sequence"/>
</dbReference>
<gene>
    <name evidence="2" type="ORF">PAXINDRAFT_29055</name>
</gene>
<feature type="non-terminal residue" evidence="2">
    <location>
        <position position="140"/>
    </location>
</feature>
<dbReference type="CDD" id="cd09276">
    <property type="entry name" value="Rnase_HI_RT_non_LTR"/>
    <property type="match status" value="1"/>
</dbReference>
<evidence type="ECO:0000313" key="2">
    <source>
        <dbReference type="EMBL" id="KIJ06851.1"/>
    </source>
</evidence>
<organism evidence="2 3">
    <name type="scientific">Paxillus involutus ATCC 200175</name>
    <dbReference type="NCBI Taxonomy" id="664439"/>
    <lineage>
        <taxon>Eukaryota</taxon>
        <taxon>Fungi</taxon>
        <taxon>Dikarya</taxon>
        <taxon>Basidiomycota</taxon>
        <taxon>Agaricomycotina</taxon>
        <taxon>Agaricomycetes</taxon>
        <taxon>Agaricomycetidae</taxon>
        <taxon>Boletales</taxon>
        <taxon>Paxilineae</taxon>
        <taxon>Paxillaceae</taxon>
        <taxon>Paxillus</taxon>
    </lineage>
</organism>
<keyword evidence="3" id="KW-1185">Reference proteome</keyword>
<dbReference type="HOGENOM" id="CLU_000680_30_6_1"/>
<dbReference type="GO" id="GO:0003676">
    <property type="term" value="F:nucleic acid binding"/>
    <property type="evidence" value="ECO:0007669"/>
    <property type="project" value="InterPro"/>
</dbReference>
<dbReference type="InterPro" id="IPR036397">
    <property type="entry name" value="RNaseH_sf"/>
</dbReference>
<dbReference type="AlphaFoldDB" id="A0A0C9THN6"/>
<dbReference type="GO" id="GO:0004523">
    <property type="term" value="F:RNA-DNA hybrid ribonuclease activity"/>
    <property type="evidence" value="ECO:0007669"/>
    <property type="project" value="InterPro"/>
</dbReference>
<reference evidence="3" key="2">
    <citation type="submission" date="2015-01" db="EMBL/GenBank/DDBJ databases">
        <title>Evolutionary Origins and Diversification of the Mycorrhizal Mutualists.</title>
        <authorList>
            <consortium name="DOE Joint Genome Institute"/>
            <consortium name="Mycorrhizal Genomics Consortium"/>
            <person name="Kohler A."/>
            <person name="Kuo A."/>
            <person name="Nagy L.G."/>
            <person name="Floudas D."/>
            <person name="Copeland A."/>
            <person name="Barry K.W."/>
            <person name="Cichocki N."/>
            <person name="Veneault-Fourrey C."/>
            <person name="LaButti K."/>
            <person name="Lindquist E.A."/>
            <person name="Lipzen A."/>
            <person name="Lundell T."/>
            <person name="Morin E."/>
            <person name="Murat C."/>
            <person name="Riley R."/>
            <person name="Ohm R."/>
            <person name="Sun H."/>
            <person name="Tunlid A."/>
            <person name="Henrissat B."/>
            <person name="Grigoriev I.V."/>
            <person name="Hibbett D.S."/>
            <person name="Martin F."/>
        </authorList>
    </citation>
    <scope>NUCLEOTIDE SEQUENCE [LARGE SCALE GENOMIC DNA]</scope>
    <source>
        <strain evidence="3">ATCC 200175</strain>
    </source>
</reference>
<evidence type="ECO:0000259" key="1">
    <source>
        <dbReference type="PROSITE" id="PS50879"/>
    </source>
</evidence>
<reference evidence="2 3" key="1">
    <citation type="submission" date="2014-06" db="EMBL/GenBank/DDBJ databases">
        <authorList>
            <consortium name="DOE Joint Genome Institute"/>
            <person name="Kuo A."/>
            <person name="Kohler A."/>
            <person name="Nagy L.G."/>
            <person name="Floudas D."/>
            <person name="Copeland A."/>
            <person name="Barry K.W."/>
            <person name="Cichocki N."/>
            <person name="Veneault-Fourrey C."/>
            <person name="LaButti K."/>
            <person name="Lindquist E.A."/>
            <person name="Lipzen A."/>
            <person name="Lundell T."/>
            <person name="Morin E."/>
            <person name="Murat C."/>
            <person name="Sun H."/>
            <person name="Tunlid A."/>
            <person name="Henrissat B."/>
            <person name="Grigoriev I.V."/>
            <person name="Hibbett D.S."/>
            <person name="Martin F."/>
            <person name="Nordberg H.P."/>
            <person name="Cantor M.N."/>
            <person name="Hua S.X."/>
        </authorList>
    </citation>
    <scope>NUCLEOTIDE SEQUENCE [LARGE SCALE GENOMIC DNA]</scope>
    <source>
        <strain evidence="2 3">ATCC 200175</strain>
    </source>
</reference>
<dbReference type="Gene3D" id="3.30.420.10">
    <property type="entry name" value="Ribonuclease H-like superfamily/Ribonuclease H"/>
    <property type="match status" value="1"/>
</dbReference>
<proteinExistence type="predicted"/>
<sequence length="140" mass="15902">TVYKAEAVGLCLAAQLLIISRDLEAPIEIYVDNQAVIRSGDKFESKSGYYLMDHFRKAIRRLRRKTKLKRGDITMRWISGHEGVDGNERADEEAKLAAKGRANNSLRKRLPTFLQEGSLPVSTSAIKQVQKDTTKKRWGR</sequence>
<dbReference type="PROSITE" id="PS50879">
    <property type="entry name" value="RNASE_H_1"/>
    <property type="match status" value="1"/>
</dbReference>
<evidence type="ECO:0000313" key="3">
    <source>
        <dbReference type="Proteomes" id="UP000053647"/>
    </source>
</evidence>
<feature type="non-terminal residue" evidence="2">
    <location>
        <position position="1"/>
    </location>
</feature>
<dbReference type="InterPro" id="IPR002156">
    <property type="entry name" value="RNaseH_domain"/>
</dbReference>
<protein>
    <recommendedName>
        <fullName evidence="1">RNase H type-1 domain-containing protein</fullName>
    </recommendedName>
</protein>